<feature type="binding site" evidence="10">
    <location>
        <position position="181"/>
    </location>
    <ligand>
        <name>NAD(+)</name>
        <dbReference type="ChEBI" id="CHEBI:57540"/>
    </ligand>
</feature>
<dbReference type="SUPFAM" id="SSF48179">
    <property type="entry name" value="6-phosphogluconate dehydrogenase C-terminal domain-like"/>
    <property type="match status" value="1"/>
</dbReference>
<proteinExistence type="inferred from homology"/>
<dbReference type="PIRSF" id="PIRSF500134">
    <property type="entry name" value="UDPglc_DH_bac"/>
    <property type="match status" value="1"/>
</dbReference>
<dbReference type="InterPro" id="IPR017476">
    <property type="entry name" value="UDP-Glc/GDP-Man"/>
</dbReference>
<feature type="binding site" evidence="9">
    <location>
        <position position="239"/>
    </location>
    <ligand>
        <name>substrate</name>
    </ligand>
</feature>
<dbReference type="PANTHER" id="PTHR43750">
    <property type="entry name" value="UDP-GLUCOSE 6-DEHYDROGENASE TUAD"/>
    <property type="match status" value="1"/>
</dbReference>
<dbReference type="Proteomes" id="UP000680865">
    <property type="component" value="Unassembled WGS sequence"/>
</dbReference>
<dbReference type="GO" id="GO:0003979">
    <property type="term" value="F:UDP-glucose 6-dehydrogenase activity"/>
    <property type="evidence" value="ECO:0007669"/>
    <property type="project" value="UniProtKB-EC"/>
</dbReference>
<feature type="binding site" evidence="10">
    <location>
        <position position="111"/>
    </location>
    <ligand>
        <name>NAD(+)</name>
        <dbReference type="ChEBI" id="CHEBI:57540"/>
    </ligand>
</feature>
<evidence type="ECO:0000256" key="10">
    <source>
        <dbReference type="PIRSR" id="PIRSR500134-3"/>
    </source>
</evidence>
<dbReference type="Pfam" id="PF00984">
    <property type="entry name" value="UDPG_MGDP_dh"/>
    <property type="match status" value="1"/>
</dbReference>
<feature type="binding site" evidence="9">
    <location>
        <position position="292"/>
    </location>
    <ligand>
        <name>substrate</name>
    </ligand>
</feature>
<evidence type="ECO:0000256" key="2">
    <source>
        <dbReference type="ARBA" id="ARBA00006601"/>
    </source>
</evidence>
<evidence type="ECO:0000256" key="3">
    <source>
        <dbReference type="ARBA" id="ARBA00012954"/>
    </source>
</evidence>
<dbReference type="PANTHER" id="PTHR43750:SF3">
    <property type="entry name" value="UDP-GLUCOSE 6-DEHYDROGENASE TUAD"/>
    <property type="match status" value="1"/>
</dbReference>
<dbReference type="InterPro" id="IPR036220">
    <property type="entry name" value="UDP-Glc/GDP-Man_DH_C_sf"/>
</dbReference>
<feature type="active site" description="Nucleophile" evidence="8">
    <location>
        <position position="295"/>
    </location>
</feature>
<dbReference type="Gene3D" id="3.40.50.720">
    <property type="entry name" value="NAD(P)-binding Rossmann-like Domain"/>
    <property type="match status" value="2"/>
</dbReference>
<dbReference type="InterPro" id="IPR001732">
    <property type="entry name" value="UDP-Glc/GDP-Man_DH_N"/>
</dbReference>
<dbReference type="GO" id="GO:0000271">
    <property type="term" value="P:polysaccharide biosynthetic process"/>
    <property type="evidence" value="ECO:0007669"/>
    <property type="project" value="InterPro"/>
</dbReference>
<comment type="similarity">
    <text evidence="2 7">Belongs to the UDP-glucose/GDP-mannose dehydrogenase family.</text>
</comment>
<feature type="binding site" evidence="10">
    <location>
        <position position="372"/>
    </location>
    <ligand>
        <name>NAD(+)</name>
        <dbReference type="ChEBI" id="CHEBI:57540"/>
    </ligand>
</feature>
<feature type="binding site" evidence="10">
    <location>
        <position position="147"/>
    </location>
    <ligand>
        <name>NAD(+)</name>
        <dbReference type="ChEBI" id="CHEBI:57540"/>
    </ligand>
</feature>
<dbReference type="EC" id="1.1.1.22" evidence="3 7"/>
<protein>
    <recommendedName>
        <fullName evidence="3 7">UDP-glucose 6-dehydrogenase</fullName>
        <ecNumber evidence="3 7">1.1.1.22</ecNumber>
    </recommendedName>
</protein>
<feature type="binding site" evidence="10">
    <location>
        <position position="298"/>
    </location>
    <ligand>
        <name>NAD(+)</name>
        <dbReference type="ChEBI" id="CHEBI:57540"/>
    </ligand>
</feature>
<feature type="binding site" evidence="9">
    <location>
        <position position="365"/>
    </location>
    <ligand>
        <name>substrate</name>
    </ligand>
</feature>
<name>A0A919SWK3_9ACTN</name>
<evidence type="ECO:0000256" key="1">
    <source>
        <dbReference type="ARBA" id="ARBA00004701"/>
    </source>
</evidence>
<comment type="catalytic activity">
    <reaction evidence="6 7">
        <text>UDP-alpha-D-glucose + 2 NAD(+) + H2O = UDP-alpha-D-glucuronate + 2 NADH + 3 H(+)</text>
        <dbReference type="Rhea" id="RHEA:23596"/>
        <dbReference type="ChEBI" id="CHEBI:15377"/>
        <dbReference type="ChEBI" id="CHEBI:15378"/>
        <dbReference type="ChEBI" id="CHEBI:57540"/>
        <dbReference type="ChEBI" id="CHEBI:57945"/>
        <dbReference type="ChEBI" id="CHEBI:58052"/>
        <dbReference type="ChEBI" id="CHEBI:58885"/>
        <dbReference type="EC" id="1.1.1.22"/>
    </reaction>
</comment>
<keyword evidence="5 7" id="KW-0520">NAD</keyword>
<evidence type="ECO:0000256" key="4">
    <source>
        <dbReference type="ARBA" id="ARBA00023002"/>
    </source>
</evidence>
<dbReference type="Pfam" id="PF03720">
    <property type="entry name" value="UDPG_MGDP_dh_C"/>
    <property type="match status" value="1"/>
</dbReference>
<evidence type="ECO:0000256" key="6">
    <source>
        <dbReference type="ARBA" id="ARBA00047473"/>
    </source>
</evidence>
<gene>
    <name evidence="12" type="ORF">Aco04nite_62210</name>
</gene>
<dbReference type="Pfam" id="PF03721">
    <property type="entry name" value="UDPG_MGDP_dh_N"/>
    <property type="match status" value="1"/>
</dbReference>
<dbReference type="PIRSF" id="PIRSF000124">
    <property type="entry name" value="UDPglc_GDPman_dh"/>
    <property type="match status" value="1"/>
</dbReference>
<evidence type="ECO:0000313" key="12">
    <source>
        <dbReference type="EMBL" id="GIM78786.1"/>
    </source>
</evidence>
<dbReference type="InterPro" id="IPR028357">
    <property type="entry name" value="UDPglc_DH_bac"/>
</dbReference>
<dbReference type="SUPFAM" id="SSF51735">
    <property type="entry name" value="NAD(P)-binding Rossmann-fold domains"/>
    <property type="match status" value="1"/>
</dbReference>
<dbReference type="AlphaFoldDB" id="A0A919SWK3"/>
<dbReference type="InterPro" id="IPR014027">
    <property type="entry name" value="UDP-Glc/GDP-Man_DH_C"/>
</dbReference>
<comment type="caution">
    <text evidence="12">The sequence shown here is derived from an EMBL/GenBank/DDBJ whole genome shotgun (WGS) entry which is preliminary data.</text>
</comment>
<evidence type="ECO:0000256" key="7">
    <source>
        <dbReference type="PIRNR" id="PIRNR000124"/>
    </source>
</evidence>
<dbReference type="GO" id="GO:0051287">
    <property type="term" value="F:NAD binding"/>
    <property type="evidence" value="ECO:0007669"/>
    <property type="project" value="InterPro"/>
</dbReference>
<keyword evidence="4 7" id="KW-0560">Oxidoreductase</keyword>
<keyword evidence="13" id="KW-1185">Reference proteome</keyword>
<sequence length="501" mass="53398">MTIPYPPGPAMPAVTAIAPPSGAARPRLTFLGTGYLGATYAICFAELGYEVLGLDVDAVKIATLAGGTVPFHEPGLDELLRKNLGSGRLRFTTSYQEAADFGDVHFICVGTPQRHDGLGADLGYVEASVTGLAPYLTRKALIVGKSTVPVGTAQWVEQIVHRHCDPALGVEVAWSPEFLQEGYAVEDVLRPSRVVVGVRSDWASRMVYSAHKGLFDLAASEDREVPVVVTDHATAELVKVAANAYLATKISFINAMAEVCEAADADVTQLSQAIGYDPRIGHRFLQAGIGFGGGCLPKDIRAFQARAQEIGAGEALRFLHEVDLINQRRRSRVVNLAAEELGCPAGPAGPDFAGARIAVLGATFKPDSDDIRDAPALAAAVSLARAGADVHVYDPEGMANAKTAHPELSYAASLDEAVQDAVLTCVLTEWAEFRTADPVRIGALVRERRVIDGRNCLDGGAWAAAGWRYRGMGRTALAPVLPPAESRRQLIPRPWVPDYAM</sequence>
<evidence type="ECO:0000256" key="9">
    <source>
        <dbReference type="PIRSR" id="PIRSR500134-2"/>
    </source>
</evidence>
<feature type="binding site" evidence="9">
    <location>
        <begin position="178"/>
        <end position="181"/>
    </location>
    <ligand>
        <name>substrate</name>
    </ligand>
</feature>
<dbReference type="InterPro" id="IPR008927">
    <property type="entry name" value="6-PGluconate_DH-like_C_sf"/>
</dbReference>
<feature type="domain" description="UDP-glucose/GDP-mannose dehydrogenase C-terminal" evidence="11">
    <location>
        <begin position="358"/>
        <end position="459"/>
    </location>
</feature>
<evidence type="ECO:0000259" key="11">
    <source>
        <dbReference type="SMART" id="SM00984"/>
    </source>
</evidence>
<accession>A0A919SWK3</accession>
<evidence type="ECO:0000256" key="8">
    <source>
        <dbReference type="PIRSR" id="PIRSR500134-1"/>
    </source>
</evidence>
<organism evidence="12 13">
    <name type="scientific">Winogradskya consettensis</name>
    <dbReference type="NCBI Taxonomy" id="113560"/>
    <lineage>
        <taxon>Bacteria</taxon>
        <taxon>Bacillati</taxon>
        <taxon>Actinomycetota</taxon>
        <taxon>Actinomycetes</taxon>
        <taxon>Micromonosporales</taxon>
        <taxon>Micromonosporaceae</taxon>
        <taxon>Winogradskya</taxon>
    </lineage>
</organism>
<dbReference type="Gene3D" id="1.20.5.100">
    <property type="entry name" value="Cytochrome c1, transmembrane anchor, C-terminal"/>
    <property type="match status" value="1"/>
</dbReference>
<dbReference type="NCBIfam" id="TIGR03026">
    <property type="entry name" value="NDP-sugDHase"/>
    <property type="match status" value="1"/>
</dbReference>
<dbReference type="SUPFAM" id="SSF52413">
    <property type="entry name" value="UDP-glucose/GDP-mannose dehydrogenase C-terminal domain"/>
    <property type="match status" value="1"/>
</dbReference>
<feature type="binding site" evidence="10">
    <location>
        <position position="60"/>
    </location>
    <ligand>
        <name>NAD(+)</name>
        <dbReference type="ChEBI" id="CHEBI:57540"/>
    </ligand>
</feature>
<dbReference type="InterPro" id="IPR036291">
    <property type="entry name" value="NAD(P)-bd_dom_sf"/>
</dbReference>
<feature type="binding site" evidence="9">
    <location>
        <begin position="284"/>
        <end position="288"/>
    </location>
    <ligand>
        <name>substrate</name>
    </ligand>
</feature>
<evidence type="ECO:0000256" key="5">
    <source>
        <dbReference type="ARBA" id="ARBA00023027"/>
    </source>
</evidence>
<dbReference type="SMART" id="SM00984">
    <property type="entry name" value="UDPG_MGDP_dh_C"/>
    <property type="match status" value="1"/>
</dbReference>
<evidence type="ECO:0000313" key="13">
    <source>
        <dbReference type="Proteomes" id="UP000680865"/>
    </source>
</evidence>
<dbReference type="EMBL" id="BOQP01000035">
    <property type="protein sequence ID" value="GIM78786.1"/>
    <property type="molecule type" value="Genomic_DNA"/>
</dbReference>
<comment type="pathway">
    <text evidence="1">Nucleotide-sugar biosynthesis; UDP-alpha-D-glucuronate biosynthesis; UDP-alpha-D-glucuronate from UDP-alpha-D-glucose: step 1/1.</text>
</comment>
<dbReference type="InterPro" id="IPR014026">
    <property type="entry name" value="UDP-Glc/GDP-Man_DH_dimer"/>
</dbReference>
<reference evidence="12" key="1">
    <citation type="submission" date="2021-03" db="EMBL/GenBank/DDBJ databases">
        <title>Whole genome shotgun sequence of Actinoplanes consettensis NBRC 14913.</title>
        <authorList>
            <person name="Komaki H."/>
            <person name="Tamura T."/>
        </authorList>
    </citation>
    <scope>NUCLEOTIDE SEQUENCE</scope>
    <source>
        <strain evidence="12">NBRC 14913</strain>
    </source>
</reference>
<feature type="binding site" evidence="10">
    <location>
        <position position="55"/>
    </location>
    <ligand>
        <name>NAD(+)</name>
        <dbReference type="ChEBI" id="CHEBI:57540"/>
    </ligand>
</feature>